<keyword evidence="2" id="KW-1185">Reference proteome</keyword>
<comment type="caution">
    <text evidence="1">The sequence shown here is derived from an EMBL/GenBank/DDBJ whole genome shotgun (WGS) entry which is preliminary data.</text>
</comment>
<name>A0A8J7I4J3_9NOST</name>
<proteinExistence type="predicted"/>
<evidence type="ECO:0000313" key="1">
    <source>
        <dbReference type="EMBL" id="MBH8572841.1"/>
    </source>
</evidence>
<protein>
    <submittedName>
        <fullName evidence="1">Uncharacterized protein</fullName>
    </submittedName>
</protein>
<dbReference type="EMBL" id="JAECZA010000019">
    <property type="protein sequence ID" value="MBH8572841.1"/>
    <property type="molecule type" value="Genomic_DNA"/>
</dbReference>
<evidence type="ECO:0000313" key="2">
    <source>
        <dbReference type="Proteomes" id="UP000662314"/>
    </source>
</evidence>
<reference evidence="1 2" key="1">
    <citation type="journal article" date="2021" name="Int. J. Syst. Evol. Microbiol.">
        <title>Amazonocrinis nigriterrae gen. nov., sp. nov., Atlanticothrix silvestris gen. nov., sp. nov. and Dendronalium phyllosphericum gen. nov., sp. nov., nostocacean cyanobacteria from Brazilian environments.</title>
        <authorList>
            <person name="Alvarenga D.O."/>
            <person name="Andreote A.P.D."/>
            <person name="Branco L.H.Z."/>
            <person name="Delbaje E."/>
            <person name="Cruz R.B."/>
            <person name="Varani A.M."/>
            <person name="Fiore M.F."/>
        </authorList>
    </citation>
    <scope>NUCLEOTIDE SEQUENCE [LARGE SCALE GENOMIC DNA]</scope>
    <source>
        <strain evidence="1 2">CENA369</strain>
    </source>
</reference>
<gene>
    <name evidence="1" type="ORF">I8752_07380</name>
</gene>
<dbReference type="AlphaFoldDB" id="A0A8J7I4J3"/>
<accession>A0A8J7I4J3</accession>
<sequence length="58" mass="6631">MLIAQALKNWISTQHSTLSTQHSALSTQHSTLSTQHSTLSTLLSEQVMLWFSLYIWEL</sequence>
<dbReference type="Proteomes" id="UP000662314">
    <property type="component" value="Unassembled WGS sequence"/>
</dbReference>
<dbReference type="RefSeq" id="WP_214431664.1">
    <property type="nucleotide sequence ID" value="NZ_CAWPUQ010000101.1"/>
</dbReference>
<organism evidence="1 2">
    <name type="scientific">Dendronalium phyllosphericum CENA369</name>
    <dbReference type="NCBI Taxonomy" id="1725256"/>
    <lineage>
        <taxon>Bacteria</taxon>
        <taxon>Bacillati</taxon>
        <taxon>Cyanobacteriota</taxon>
        <taxon>Cyanophyceae</taxon>
        <taxon>Nostocales</taxon>
        <taxon>Nostocaceae</taxon>
        <taxon>Dendronalium</taxon>
        <taxon>Dendronalium phyllosphericum</taxon>
    </lineage>
</organism>